<sequence>MPAIASLSGWALFGTAVRAYQIGLKQRPWSYKPMGYVYSALFWVGAGYAFYSVKESQEKLLEKRVATLLDARAKRLNESLE</sequence>
<gene>
    <name evidence="2" type="ORF">DASC09_016860</name>
</gene>
<reference evidence="2 3" key="1">
    <citation type="journal article" date="2023" name="Elife">
        <title>Identification of key yeast species and microbe-microbe interactions impacting larval growth of Drosophila in the wild.</title>
        <authorList>
            <person name="Mure A."/>
            <person name="Sugiura Y."/>
            <person name="Maeda R."/>
            <person name="Honda K."/>
            <person name="Sakurai N."/>
            <person name="Takahashi Y."/>
            <person name="Watada M."/>
            <person name="Katoh T."/>
            <person name="Gotoh A."/>
            <person name="Gotoh Y."/>
            <person name="Taniguchi I."/>
            <person name="Nakamura K."/>
            <person name="Hayashi T."/>
            <person name="Katayama T."/>
            <person name="Uemura T."/>
            <person name="Hattori Y."/>
        </authorList>
    </citation>
    <scope>NUCLEOTIDE SEQUENCE [LARGE SCALE GENOMIC DNA]</scope>
    <source>
        <strain evidence="2 3">SC-9</strain>
    </source>
</reference>
<dbReference type="PANTHER" id="PTHR39218">
    <property type="entry name" value="OXIDOREDUCTASE 14 KDA SUBUNIT, PUTATIVE (AFU_ORTHOLOGUE AFUA_1G12110)-RELATED"/>
    <property type="match status" value="1"/>
</dbReference>
<dbReference type="EMBL" id="BTFZ01000002">
    <property type="protein sequence ID" value="GMM34361.1"/>
    <property type="molecule type" value="Genomic_DNA"/>
</dbReference>
<dbReference type="GeneID" id="90072340"/>
<evidence type="ECO:0000313" key="2">
    <source>
        <dbReference type="EMBL" id="GMM34361.1"/>
    </source>
</evidence>
<keyword evidence="1" id="KW-0472">Membrane</keyword>
<keyword evidence="1" id="KW-0812">Transmembrane</keyword>
<dbReference type="Proteomes" id="UP001360560">
    <property type="component" value="Unassembled WGS sequence"/>
</dbReference>
<evidence type="ECO:0000313" key="3">
    <source>
        <dbReference type="Proteomes" id="UP001360560"/>
    </source>
</evidence>
<keyword evidence="3" id="KW-1185">Reference proteome</keyword>
<feature type="transmembrane region" description="Helical" evidence="1">
    <location>
        <begin position="35"/>
        <end position="53"/>
    </location>
</feature>
<name>A0AAV5QI61_9ASCO</name>
<proteinExistence type="predicted"/>
<keyword evidence="1" id="KW-1133">Transmembrane helix</keyword>
<comment type="caution">
    <text evidence="2">The sequence shown here is derived from an EMBL/GenBank/DDBJ whole genome shotgun (WGS) entry which is preliminary data.</text>
</comment>
<dbReference type="AlphaFoldDB" id="A0AAV5QI61"/>
<accession>A0AAV5QI61</accession>
<evidence type="ECO:0000256" key="1">
    <source>
        <dbReference type="SAM" id="Phobius"/>
    </source>
</evidence>
<dbReference type="RefSeq" id="XP_064851361.1">
    <property type="nucleotide sequence ID" value="XM_064995289.1"/>
</dbReference>
<organism evidence="2 3">
    <name type="scientific">Saccharomycopsis crataegensis</name>
    <dbReference type="NCBI Taxonomy" id="43959"/>
    <lineage>
        <taxon>Eukaryota</taxon>
        <taxon>Fungi</taxon>
        <taxon>Dikarya</taxon>
        <taxon>Ascomycota</taxon>
        <taxon>Saccharomycotina</taxon>
        <taxon>Saccharomycetes</taxon>
        <taxon>Saccharomycopsidaceae</taxon>
        <taxon>Saccharomycopsis</taxon>
    </lineage>
</organism>
<dbReference type="PANTHER" id="PTHR39218:SF1">
    <property type="entry name" value="OXIDOREDUCTASE 14 KDA SUBUNIT, PUTATIVE (AFU_ORTHOLOGUE AFUA_1G12110)-RELATED"/>
    <property type="match status" value="1"/>
</dbReference>
<protein>
    <submittedName>
        <fullName evidence="2">Uncharacterized protein</fullName>
    </submittedName>
</protein>